<dbReference type="SUPFAM" id="SSF50129">
    <property type="entry name" value="GroES-like"/>
    <property type="match status" value="1"/>
</dbReference>
<evidence type="ECO:0000313" key="3">
    <source>
        <dbReference type="EMBL" id="MDW5596843.1"/>
    </source>
</evidence>
<accession>A0ABU4HU72</accession>
<reference evidence="3 4" key="2">
    <citation type="submission" date="2023-10" db="EMBL/GenBank/DDBJ databases">
        <authorList>
            <person name="Han X.F."/>
        </authorList>
    </citation>
    <scope>NUCLEOTIDE SEQUENCE [LARGE SCALE GENOMIC DNA]</scope>
    <source>
        <strain evidence="3 4">KCTC 39840</strain>
    </source>
</reference>
<gene>
    <name evidence="3" type="ORF">R7226_21025</name>
</gene>
<dbReference type="InterPro" id="IPR011032">
    <property type="entry name" value="GroES-like_sf"/>
</dbReference>
<dbReference type="InterPro" id="IPR020843">
    <property type="entry name" value="ER"/>
</dbReference>
<dbReference type="Gene3D" id="3.40.50.720">
    <property type="entry name" value="NAD(P)-binding Rossmann-like Domain"/>
    <property type="match status" value="1"/>
</dbReference>
<sequence length="338" mass="32493">MNPAVTAVVADPAAPFGWARREVAAPEPAPSQALVAVRHVSLNHGDRRYATLVPAGTVLGWDATGTVVRAAADGSGPAAGSEVLAFGAGAWSQLAAFAVEDIAPLPAGADPAAHAALPLAGFTALRALRGAGSLLGRRVLVTGASGGVGRFAVQLAALGGAEVIASVGAAARGAGLERLGASAVAVGLDGVDGPLDVVLDTVGGPLLAGAYALLAPGGSLLSVGWSSGEPATLEPYATFGDDRAIRSFADARAVGGDLALLARLAASGRLSIEVGWRGSWEQLDEAAAALAAREIAGKAVLDVDPLPGGGAYAGTGAGAGAGAGASAGAGAGSTGAAR</sequence>
<dbReference type="SUPFAM" id="SSF51735">
    <property type="entry name" value="NAD(P)-binding Rossmann-fold domains"/>
    <property type="match status" value="1"/>
</dbReference>
<reference evidence="4" key="1">
    <citation type="submission" date="2023-07" db="EMBL/GenBank/DDBJ databases">
        <title>Conexibacter stalactiti sp. nov., isolated from stalactites in a lava cave and emended description of the genus Conexibacter.</title>
        <authorList>
            <person name="Lee S.D."/>
        </authorList>
    </citation>
    <scope>NUCLEOTIDE SEQUENCE [LARGE SCALE GENOMIC DNA]</scope>
    <source>
        <strain evidence="4">KCTC 39840</strain>
    </source>
</reference>
<dbReference type="PANTHER" id="PTHR43677:SF4">
    <property type="entry name" value="QUINONE OXIDOREDUCTASE-LIKE PROTEIN 2"/>
    <property type="match status" value="1"/>
</dbReference>
<dbReference type="SMART" id="SM00829">
    <property type="entry name" value="PKS_ER"/>
    <property type="match status" value="1"/>
</dbReference>
<name>A0ABU4HU72_9ACTN</name>
<comment type="caution">
    <text evidence="3">The sequence shown here is derived from an EMBL/GenBank/DDBJ whole genome shotgun (WGS) entry which is preliminary data.</text>
</comment>
<dbReference type="EMBL" id="JAWSTH010000066">
    <property type="protein sequence ID" value="MDW5596843.1"/>
    <property type="molecule type" value="Genomic_DNA"/>
</dbReference>
<dbReference type="Gene3D" id="3.90.180.10">
    <property type="entry name" value="Medium-chain alcohol dehydrogenases, catalytic domain"/>
    <property type="match status" value="1"/>
</dbReference>
<proteinExistence type="predicted"/>
<feature type="domain" description="Enoyl reductase (ER)" evidence="2">
    <location>
        <begin position="17"/>
        <end position="301"/>
    </location>
</feature>
<dbReference type="InterPro" id="IPR051397">
    <property type="entry name" value="Zn-ADH-like_protein"/>
</dbReference>
<evidence type="ECO:0000256" key="1">
    <source>
        <dbReference type="SAM" id="MobiDB-lite"/>
    </source>
</evidence>
<dbReference type="Pfam" id="PF13602">
    <property type="entry name" value="ADH_zinc_N_2"/>
    <property type="match status" value="1"/>
</dbReference>
<organism evidence="3 4">
    <name type="scientific">Conexibacter stalactiti</name>
    <dbReference type="NCBI Taxonomy" id="1940611"/>
    <lineage>
        <taxon>Bacteria</taxon>
        <taxon>Bacillati</taxon>
        <taxon>Actinomycetota</taxon>
        <taxon>Thermoleophilia</taxon>
        <taxon>Solirubrobacterales</taxon>
        <taxon>Conexibacteraceae</taxon>
        <taxon>Conexibacter</taxon>
    </lineage>
</organism>
<keyword evidence="4" id="KW-1185">Reference proteome</keyword>
<dbReference type="InterPro" id="IPR036291">
    <property type="entry name" value="NAD(P)-bd_dom_sf"/>
</dbReference>
<dbReference type="Proteomes" id="UP001284601">
    <property type="component" value="Unassembled WGS sequence"/>
</dbReference>
<dbReference type="PANTHER" id="PTHR43677">
    <property type="entry name" value="SHORT-CHAIN DEHYDROGENASE/REDUCTASE"/>
    <property type="match status" value="1"/>
</dbReference>
<evidence type="ECO:0000259" key="2">
    <source>
        <dbReference type="SMART" id="SM00829"/>
    </source>
</evidence>
<dbReference type="RefSeq" id="WP_318599280.1">
    <property type="nucleotide sequence ID" value="NZ_JAWSTH010000066.1"/>
</dbReference>
<protein>
    <submittedName>
        <fullName evidence="3">Zinc-binding dehydrogenase</fullName>
    </submittedName>
</protein>
<evidence type="ECO:0000313" key="4">
    <source>
        <dbReference type="Proteomes" id="UP001284601"/>
    </source>
</evidence>
<feature type="region of interest" description="Disordered" evidence="1">
    <location>
        <begin position="319"/>
        <end position="338"/>
    </location>
</feature>